<dbReference type="Proteomes" id="UP001056035">
    <property type="component" value="Chromosome"/>
</dbReference>
<dbReference type="RefSeq" id="WP_254569683.1">
    <property type="nucleotide sequence ID" value="NZ_CP098502.1"/>
</dbReference>
<reference evidence="2 3" key="1">
    <citation type="submission" date="2022-06" db="EMBL/GenBank/DDBJ databases">
        <title>Paraconexibacter antarcticus.</title>
        <authorList>
            <person name="Kim C.S."/>
        </authorList>
    </citation>
    <scope>NUCLEOTIDE SEQUENCE [LARGE SCALE GENOMIC DNA]</scope>
    <source>
        <strain evidence="2 3">02-257</strain>
    </source>
</reference>
<keyword evidence="1" id="KW-0812">Transmembrane</keyword>
<name>A0ABY5DM01_9ACTN</name>
<proteinExistence type="predicted"/>
<dbReference type="EMBL" id="CP098502">
    <property type="protein sequence ID" value="UTI62948.1"/>
    <property type="molecule type" value="Genomic_DNA"/>
</dbReference>
<keyword evidence="1" id="KW-0472">Membrane</keyword>
<evidence type="ECO:0000313" key="2">
    <source>
        <dbReference type="EMBL" id="UTI62948.1"/>
    </source>
</evidence>
<feature type="transmembrane region" description="Helical" evidence="1">
    <location>
        <begin position="25"/>
        <end position="46"/>
    </location>
</feature>
<organism evidence="2 3">
    <name type="scientific">Paraconexibacter antarcticus</name>
    <dbReference type="NCBI Taxonomy" id="2949664"/>
    <lineage>
        <taxon>Bacteria</taxon>
        <taxon>Bacillati</taxon>
        <taxon>Actinomycetota</taxon>
        <taxon>Thermoleophilia</taxon>
        <taxon>Solirubrobacterales</taxon>
        <taxon>Paraconexibacteraceae</taxon>
        <taxon>Paraconexibacter</taxon>
    </lineage>
</organism>
<evidence type="ECO:0000313" key="3">
    <source>
        <dbReference type="Proteomes" id="UP001056035"/>
    </source>
</evidence>
<accession>A0ABY5DM01</accession>
<keyword evidence="1" id="KW-1133">Transmembrane helix</keyword>
<evidence type="ECO:0000256" key="1">
    <source>
        <dbReference type="SAM" id="Phobius"/>
    </source>
</evidence>
<gene>
    <name evidence="2" type="ORF">NBH00_16475</name>
</gene>
<protein>
    <recommendedName>
        <fullName evidence="4">Zinc ribbon domain-containing protein</fullName>
    </recommendedName>
</protein>
<keyword evidence="3" id="KW-1185">Reference proteome</keyword>
<sequence length="100" mass="10900">MLYIILCISFGLATGIVAKIKGSSFVIWGLLGAVFPVLGLVAAILYRYETAELRRQCDRCGNVVKLYDAICTRCGHELDFPEVAIEPIDPTLPGGRRATV</sequence>
<evidence type="ECO:0008006" key="4">
    <source>
        <dbReference type="Google" id="ProtNLM"/>
    </source>
</evidence>